<dbReference type="RefSeq" id="WP_135985665.1">
    <property type="nucleotide sequence ID" value="NZ_JAASQM010000003.1"/>
</dbReference>
<reference evidence="3 4" key="1">
    <citation type="submission" date="2019-04" db="EMBL/GenBank/DDBJ databases">
        <title>Sphingomonas psychrotolerans sp. nov., isolated from soil in the Tianshan Mountains, Xinjiang, China.</title>
        <authorList>
            <person name="Luo Y."/>
            <person name="Sheng H."/>
        </authorList>
    </citation>
    <scope>NUCLEOTIDE SEQUENCE [LARGE SCALE GENOMIC DNA]</scope>
    <source>
        <strain evidence="3 4">KIS18-15</strain>
    </source>
</reference>
<dbReference type="Proteomes" id="UP000309848">
    <property type="component" value="Unassembled WGS sequence"/>
</dbReference>
<evidence type="ECO:0000313" key="3">
    <source>
        <dbReference type="EMBL" id="TGX41564.1"/>
    </source>
</evidence>
<dbReference type="InterPro" id="IPR036388">
    <property type="entry name" value="WH-like_DNA-bd_sf"/>
</dbReference>
<protein>
    <recommendedName>
        <fullName evidence="2">OmpR/PhoB-type domain-containing protein</fullName>
    </recommendedName>
</protein>
<dbReference type="SUPFAM" id="SSF46894">
    <property type="entry name" value="C-terminal effector domain of the bipartite response regulators"/>
    <property type="match status" value="1"/>
</dbReference>
<dbReference type="AlphaFoldDB" id="A0A4S1WEV2"/>
<name>A0A4S1WEV2_9SPHN</name>
<gene>
    <name evidence="3" type="ORF">E5A74_13190</name>
</gene>
<evidence type="ECO:0000313" key="4">
    <source>
        <dbReference type="Proteomes" id="UP000309848"/>
    </source>
</evidence>
<dbReference type="Gene3D" id="1.10.10.10">
    <property type="entry name" value="Winged helix-like DNA-binding domain superfamily/Winged helix DNA-binding domain"/>
    <property type="match status" value="1"/>
</dbReference>
<sequence length="148" mass="16240">MEHRHIHAIADAHPAMLWRGALAVTSEPPELFWRGKPLGLSPAEIALMTLLVRRGRAALGDIAETLAGVGANISSLNVLTYRIRRKFAALGAPDPIEARRQWGLVLRVEPDARGSTALWIGSAEPWADAMAWQPHAAATPQREAERRF</sequence>
<feature type="domain" description="OmpR/PhoB-type" evidence="2">
    <location>
        <begin position="35"/>
        <end position="106"/>
    </location>
</feature>
<dbReference type="GO" id="GO:0003677">
    <property type="term" value="F:DNA binding"/>
    <property type="evidence" value="ECO:0007669"/>
    <property type="project" value="UniProtKB-KW"/>
</dbReference>
<organism evidence="3 4">
    <name type="scientific">Sphingomonas naasensis</name>
    <dbReference type="NCBI Taxonomy" id="1344951"/>
    <lineage>
        <taxon>Bacteria</taxon>
        <taxon>Pseudomonadati</taxon>
        <taxon>Pseudomonadota</taxon>
        <taxon>Alphaproteobacteria</taxon>
        <taxon>Sphingomonadales</taxon>
        <taxon>Sphingomonadaceae</taxon>
        <taxon>Sphingomonas</taxon>
    </lineage>
</organism>
<dbReference type="InterPro" id="IPR001867">
    <property type="entry name" value="OmpR/PhoB-type_DNA-bd"/>
</dbReference>
<dbReference type="OrthoDB" id="7571899at2"/>
<dbReference type="EMBL" id="SRXU01000005">
    <property type="protein sequence ID" value="TGX41564.1"/>
    <property type="molecule type" value="Genomic_DNA"/>
</dbReference>
<proteinExistence type="predicted"/>
<dbReference type="InterPro" id="IPR016032">
    <property type="entry name" value="Sig_transdc_resp-reg_C-effctor"/>
</dbReference>
<accession>A0A4S1WEV2</accession>
<evidence type="ECO:0000256" key="1">
    <source>
        <dbReference type="ARBA" id="ARBA00023125"/>
    </source>
</evidence>
<keyword evidence="1" id="KW-0238">DNA-binding</keyword>
<dbReference type="GO" id="GO:0000160">
    <property type="term" value="P:phosphorelay signal transduction system"/>
    <property type="evidence" value="ECO:0007669"/>
    <property type="project" value="InterPro"/>
</dbReference>
<dbReference type="GO" id="GO:0006355">
    <property type="term" value="P:regulation of DNA-templated transcription"/>
    <property type="evidence" value="ECO:0007669"/>
    <property type="project" value="InterPro"/>
</dbReference>
<keyword evidence="4" id="KW-1185">Reference proteome</keyword>
<dbReference type="SMART" id="SM00862">
    <property type="entry name" value="Trans_reg_C"/>
    <property type="match status" value="1"/>
</dbReference>
<comment type="caution">
    <text evidence="3">The sequence shown here is derived from an EMBL/GenBank/DDBJ whole genome shotgun (WGS) entry which is preliminary data.</text>
</comment>
<evidence type="ECO:0000259" key="2">
    <source>
        <dbReference type="SMART" id="SM00862"/>
    </source>
</evidence>